<name>W8GG96_9MOLU</name>
<dbReference type="RefSeq" id="WP_025208904.1">
    <property type="nucleotide sequence ID" value="NZ_CP006932.1"/>
</dbReference>
<evidence type="ECO:0000313" key="2">
    <source>
        <dbReference type="Proteomes" id="UP000019450"/>
    </source>
</evidence>
<dbReference type="HOGENOM" id="CLU_1136420_0_0_14"/>
<dbReference type="AlphaFoldDB" id="W8GG96"/>
<dbReference type="KEGG" id="hcr:X271_00518"/>
<proteinExistence type="predicted"/>
<gene>
    <name evidence="1" type="ORF">X271_00518</name>
</gene>
<keyword evidence="2" id="KW-1185">Reference proteome</keyword>
<protein>
    <submittedName>
        <fullName evidence="1">Uncharacterized protein</fullName>
    </submittedName>
</protein>
<accession>W8GG96</accession>
<dbReference type="Proteomes" id="UP000019450">
    <property type="component" value="Chromosome"/>
</dbReference>
<evidence type="ECO:0000313" key="1">
    <source>
        <dbReference type="EMBL" id="AHK22618.1"/>
    </source>
</evidence>
<reference evidence="1 2" key="1">
    <citation type="journal article" date="2014" name="Genome Biol. Evol.">
        <title>Phylogenomics of "Candidatus Hepatoplasma crinochetorum," a Lineage of Mollicutes Associated with Noninsect Arthropods.</title>
        <authorList>
            <person name="Leclercq S."/>
            <person name="Dittmer J."/>
            <person name="Bouchon D."/>
            <person name="Cordaux R."/>
        </authorList>
    </citation>
    <scope>NUCLEOTIDE SEQUENCE [LARGE SCALE GENOMIC DNA]</scope>
    <source>
        <strain evidence="1 2">Av</strain>
    </source>
</reference>
<dbReference type="OrthoDB" id="393355at2"/>
<organism evidence="1 2">
    <name type="scientific">Candidatus Hepatoplasma crinochetorum Av</name>
    <dbReference type="NCBI Taxonomy" id="1427984"/>
    <lineage>
        <taxon>Bacteria</taxon>
        <taxon>Bacillati</taxon>
        <taxon>Mycoplasmatota</taxon>
        <taxon>Mollicutes</taxon>
        <taxon>Candidatus Hepatoplasmataceae</taxon>
        <taxon>Candidatus Hepatoplasma</taxon>
    </lineage>
</organism>
<dbReference type="EMBL" id="CP006932">
    <property type="protein sequence ID" value="AHK22618.1"/>
    <property type="molecule type" value="Genomic_DNA"/>
</dbReference>
<sequence>MEWEWLNNKLKNYEIDFEIVNKRLENHKNEFNFWKIQIENYYNLMKNNYIKKYFEKIEELETFINENQINDLSKLNNFLNSNGGKIDEFYYEHLNLIKTDSLKNYLKNFIFFSFEGSINNLIMLEKIIDDIEQYNKNENQKNLKIIMDFLFKILFKEIIENFELAKSKFEYLLQNNVLIKKCSKLKINNNLNYWSKYFDLFFNENAIFISEAEKFAENHQFKLMKSIKKFKIFWFLPENFEKNK</sequence>